<evidence type="ECO:0008006" key="4">
    <source>
        <dbReference type="Google" id="ProtNLM"/>
    </source>
</evidence>
<name>A0A1L3EYZ3_9GAMM</name>
<keyword evidence="1" id="KW-0812">Transmembrane</keyword>
<evidence type="ECO:0000313" key="2">
    <source>
        <dbReference type="EMBL" id="APG06281.1"/>
    </source>
</evidence>
<organism evidence="2 3">
    <name type="scientific">Luteibacter rhizovicinus DSM 16549</name>
    <dbReference type="NCBI Taxonomy" id="1440763"/>
    <lineage>
        <taxon>Bacteria</taxon>
        <taxon>Pseudomonadati</taxon>
        <taxon>Pseudomonadota</taxon>
        <taxon>Gammaproteobacteria</taxon>
        <taxon>Lysobacterales</taxon>
        <taxon>Rhodanobacteraceae</taxon>
        <taxon>Luteibacter</taxon>
    </lineage>
</organism>
<keyword evidence="1" id="KW-1133">Transmembrane helix</keyword>
<dbReference type="InterPro" id="IPR025495">
    <property type="entry name" value="DUF4386"/>
</dbReference>
<dbReference type="OrthoDB" id="1160166at2"/>
<dbReference type="KEGG" id="lrz:BJI69_00920"/>
<keyword evidence="1" id="KW-0472">Membrane</keyword>
<dbReference type="AlphaFoldDB" id="A0A1L3EYZ3"/>
<gene>
    <name evidence="2" type="ORF">BJI69_00920</name>
</gene>
<reference evidence="3" key="1">
    <citation type="submission" date="2016-09" db="EMBL/GenBank/DDBJ databases">
        <authorList>
            <person name="Lysoe E."/>
        </authorList>
    </citation>
    <scope>NUCLEOTIDE SEQUENCE [LARGE SCALE GENOMIC DNA]</scope>
    <source>
        <strain evidence="3">LJ96T</strain>
    </source>
</reference>
<evidence type="ECO:0000313" key="3">
    <source>
        <dbReference type="Proteomes" id="UP000182987"/>
    </source>
</evidence>
<dbReference type="Pfam" id="PF14329">
    <property type="entry name" value="DUF4386"/>
    <property type="match status" value="1"/>
</dbReference>
<proteinExistence type="predicted"/>
<evidence type="ECO:0000256" key="1">
    <source>
        <dbReference type="SAM" id="Phobius"/>
    </source>
</evidence>
<dbReference type="STRING" id="1440763.BJI69_00920"/>
<accession>A0A1L3EYZ3</accession>
<feature type="transmembrane region" description="Helical" evidence="1">
    <location>
        <begin position="12"/>
        <end position="35"/>
    </location>
</feature>
<keyword evidence="3" id="KW-1185">Reference proteome</keyword>
<dbReference type="RefSeq" id="WP_046978480.1">
    <property type="nucleotide sequence ID" value="NZ_CP017480.1"/>
</dbReference>
<feature type="transmembrane region" description="Helical" evidence="1">
    <location>
        <begin position="143"/>
        <end position="163"/>
    </location>
</feature>
<feature type="transmembrane region" description="Helical" evidence="1">
    <location>
        <begin position="85"/>
        <end position="106"/>
    </location>
</feature>
<dbReference type="Proteomes" id="UP000182987">
    <property type="component" value="Chromosome"/>
</dbReference>
<protein>
    <recommendedName>
        <fullName evidence="4">DUF4386 domain-containing protein</fullName>
    </recommendedName>
</protein>
<feature type="transmembrane region" description="Helical" evidence="1">
    <location>
        <begin position="205"/>
        <end position="223"/>
    </location>
</feature>
<sequence>MTALDRQARLAGFLYLLICLVGPLRLIYIPSTLFVSGHPAETAANIAAHETLFRWGMAGDLFIGTVLIFVVLALYRLFKPTGPTLAGLVVILGGLLPSAIHFINIANDAAALILVKGAPFLDAFTQPQRESLAMLFLRVHREVITAAETLWGLWLIPLALLVWRCGFLPRMLAVWLVLNGLAYIAQSVAGFVMPQLSDSLDGICFPLQLGEIAFMLWLLAFGARRNILMNLPKSM</sequence>
<feature type="transmembrane region" description="Helical" evidence="1">
    <location>
        <begin position="172"/>
        <end position="193"/>
    </location>
</feature>
<feature type="transmembrane region" description="Helical" evidence="1">
    <location>
        <begin position="55"/>
        <end position="78"/>
    </location>
</feature>
<dbReference type="EMBL" id="CP017480">
    <property type="protein sequence ID" value="APG06281.1"/>
    <property type="molecule type" value="Genomic_DNA"/>
</dbReference>